<reference evidence="2 3" key="1">
    <citation type="journal article" date="2014" name="Genome Biol. Evol.">
        <title>Comparative genomics and transcriptomics analyses reveal divergent lifestyle features of nematode endoparasitic fungus Hirsutella minnesotensis.</title>
        <authorList>
            <person name="Lai Y."/>
            <person name="Liu K."/>
            <person name="Zhang X."/>
            <person name="Zhang X."/>
            <person name="Li K."/>
            <person name="Wang N."/>
            <person name="Shu C."/>
            <person name="Wu Y."/>
            <person name="Wang C."/>
            <person name="Bushley K.E."/>
            <person name="Xiang M."/>
            <person name="Liu X."/>
        </authorList>
    </citation>
    <scope>NUCLEOTIDE SEQUENCE [LARGE SCALE GENOMIC DNA]</scope>
    <source>
        <strain evidence="2 3">3608</strain>
    </source>
</reference>
<accession>A0A0F7ZQU6</accession>
<feature type="region of interest" description="Disordered" evidence="1">
    <location>
        <begin position="163"/>
        <end position="313"/>
    </location>
</feature>
<evidence type="ECO:0000313" key="2">
    <source>
        <dbReference type="EMBL" id="KJZ68478.1"/>
    </source>
</evidence>
<keyword evidence="3" id="KW-1185">Reference proteome</keyword>
<evidence type="ECO:0000313" key="3">
    <source>
        <dbReference type="Proteomes" id="UP000054481"/>
    </source>
</evidence>
<protein>
    <submittedName>
        <fullName evidence="2">Uncharacterized protein</fullName>
    </submittedName>
</protein>
<evidence type="ECO:0000256" key="1">
    <source>
        <dbReference type="SAM" id="MobiDB-lite"/>
    </source>
</evidence>
<feature type="compositionally biased region" description="Polar residues" evidence="1">
    <location>
        <begin position="164"/>
        <end position="179"/>
    </location>
</feature>
<sequence length="482" mass="53744">MSLEFPDISESLNLTRDGRPRCWNFEGKIEDYIDHVRARVPADKEMAFNCILSEVLDRGLLRLDRFKEMVKSSSGTCTWDCCQKPVQWRFDNLEIQDYMAPSSISDRTKNSKECRALMKFPWLEVKHALERAHGQRLKSNSQGCARGKLTHTDFRRALKIVEAQATSSTPRSQASVLDESTQHEPDHLAVATSAADAPRPEDPTGGRQTSHNSPAILLEPQNRPTPTVENNRAAHFPSASQAPSPRRTRSERRHSPDAIRVEVMTDSPNPEVSSDAHRISRDSSPAPAEPPTKRMRKGAAAAASGSLPPPPGTSLEGLVRGRLLGADFVFGAMRCICECTQDFFAAEPGHKITYASQCDAATRLVPIQESVDHWILGQVRQGHATILYDPRGSCDSVAGVELVRTMVGNNDEIRRSSPLFQYQEGDSEVLLLYMALCLMGRDHIPSTVNRRRQRLIKIPFSREAGVPALSRQFNAFSIHQWM</sequence>
<organism evidence="2 3">
    <name type="scientific">Hirsutella minnesotensis 3608</name>
    <dbReference type="NCBI Taxonomy" id="1043627"/>
    <lineage>
        <taxon>Eukaryota</taxon>
        <taxon>Fungi</taxon>
        <taxon>Dikarya</taxon>
        <taxon>Ascomycota</taxon>
        <taxon>Pezizomycotina</taxon>
        <taxon>Sordariomycetes</taxon>
        <taxon>Hypocreomycetidae</taxon>
        <taxon>Hypocreales</taxon>
        <taxon>Ophiocordycipitaceae</taxon>
        <taxon>Hirsutella</taxon>
    </lineage>
</organism>
<dbReference type="AlphaFoldDB" id="A0A0F7ZQU6"/>
<dbReference type="EMBL" id="KQ030885">
    <property type="protein sequence ID" value="KJZ68478.1"/>
    <property type="molecule type" value="Genomic_DNA"/>
</dbReference>
<dbReference type="Proteomes" id="UP000054481">
    <property type="component" value="Unassembled WGS sequence"/>
</dbReference>
<proteinExistence type="predicted"/>
<name>A0A0F7ZQU6_9HYPO</name>
<gene>
    <name evidence="2" type="ORF">HIM_12130</name>
</gene>